<sequence>MAVHRILVASYTNEIYTLAFEPDAPSLKLVSTVTVGHHPSWITPHPKDKNVVFAGVEQTEGKIAVLKYDQEGRGTVIGEIPSAGADPCSLLALSDELLVGNYSSGTFTTVPLSVEPPHLLADKTTVVQFSGTGPNKERQEASHLHQVIKHPQRDEVLIPDLGADKTRRLAREPDGKWEEKGVVSYKAGSGPRHVAFFEDVLYTLLELTSEVSAHRFPALPSEPELLDTVSTMAHPPPPPDSAYMLASEILIPTPNASYPSPYIYVSNRNDPSSQGDIIAIFTPVGSAGATDTKIGRAAEVRSGLKHLRGMEFGGPDGRWLVAGGAQGGGVKIFERVDGGKGLKEVAQVDIEAPTGFLWL</sequence>
<dbReference type="GO" id="GO:0017057">
    <property type="term" value="F:6-phosphogluconolactonase activity"/>
    <property type="evidence" value="ECO:0007669"/>
    <property type="project" value="TreeGrafter"/>
</dbReference>
<dbReference type="OrthoDB" id="9972196at2759"/>
<dbReference type="InterPro" id="IPR015943">
    <property type="entry name" value="WD40/YVTN_repeat-like_dom_sf"/>
</dbReference>
<dbReference type="EMBL" id="KZ084149">
    <property type="protein sequence ID" value="OSC97584.1"/>
    <property type="molecule type" value="Genomic_DNA"/>
</dbReference>
<dbReference type="InterPro" id="IPR050282">
    <property type="entry name" value="Cycloisomerase_2"/>
</dbReference>
<evidence type="ECO:0000313" key="3">
    <source>
        <dbReference type="Proteomes" id="UP000193067"/>
    </source>
</evidence>
<keyword evidence="2" id="KW-0413">Isomerase</keyword>
<name>A0A1Y2I911_TRAC3</name>
<dbReference type="PANTHER" id="PTHR30344:SF7">
    <property type="entry name" value="DUF2415 DOMAIN-CONTAINING PROTEIN"/>
    <property type="match status" value="1"/>
</dbReference>
<dbReference type="AlphaFoldDB" id="A0A1Y2I911"/>
<comment type="similarity">
    <text evidence="1">Belongs to the cycloisomerase 2 family.</text>
</comment>
<protein>
    <submittedName>
        <fullName evidence="2">Putative isomerase YbhE</fullName>
    </submittedName>
</protein>
<dbReference type="InterPro" id="IPR011048">
    <property type="entry name" value="Haem_d1_sf"/>
</dbReference>
<dbReference type="Gene3D" id="2.130.10.10">
    <property type="entry name" value="YVTN repeat-like/Quinoprotein amine dehydrogenase"/>
    <property type="match status" value="1"/>
</dbReference>
<dbReference type="InterPro" id="IPR019405">
    <property type="entry name" value="Lactonase_7-beta_prop"/>
</dbReference>
<gene>
    <name evidence="2" type="ORF">PYCCODRAFT_1376974</name>
</gene>
<reference evidence="2 3" key="1">
    <citation type="journal article" date="2015" name="Biotechnol. Biofuels">
        <title>Enhanced degradation of softwood versus hardwood by the white-rot fungus Pycnoporus coccineus.</title>
        <authorList>
            <person name="Couturier M."/>
            <person name="Navarro D."/>
            <person name="Chevret D."/>
            <person name="Henrissat B."/>
            <person name="Piumi F."/>
            <person name="Ruiz-Duenas F.J."/>
            <person name="Martinez A.T."/>
            <person name="Grigoriev I.V."/>
            <person name="Riley R."/>
            <person name="Lipzen A."/>
            <person name="Berrin J.G."/>
            <person name="Master E.R."/>
            <person name="Rosso M.N."/>
        </authorList>
    </citation>
    <scope>NUCLEOTIDE SEQUENCE [LARGE SCALE GENOMIC DNA]</scope>
    <source>
        <strain evidence="2 3">BRFM310</strain>
    </source>
</reference>
<dbReference type="SUPFAM" id="SSF51004">
    <property type="entry name" value="C-terminal (heme d1) domain of cytochrome cd1-nitrite reductase"/>
    <property type="match status" value="1"/>
</dbReference>
<evidence type="ECO:0000313" key="2">
    <source>
        <dbReference type="EMBL" id="OSC97584.1"/>
    </source>
</evidence>
<accession>A0A1Y2I911</accession>
<organism evidence="2 3">
    <name type="scientific">Trametes coccinea (strain BRFM310)</name>
    <name type="common">Pycnoporus coccineus</name>
    <dbReference type="NCBI Taxonomy" id="1353009"/>
    <lineage>
        <taxon>Eukaryota</taxon>
        <taxon>Fungi</taxon>
        <taxon>Dikarya</taxon>
        <taxon>Basidiomycota</taxon>
        <taxon>Agaricomycotina</taxon>
        <taxon>Agaricomycetes</taxon>
        <taxon>Polyporales</taxon>
        <taxon>Polyporaceae</taxon>
        <taxon>Trametes</taxon>
    </lineage>
</organism>
<dbReference type="GO" id="GO:0016853">
    <property type="term" value="F:isomerase activity"/>
    <property type="evidence" value="ECO:0007669"/>
    <property type="project" value="UniProtKB-KW"/>
</dbReference>
<evidence type="ECO:0000256" key="1">
    <source>
        <dbReference type="ARBA" id="ARBA00005564"/>
    </source>
</evidence>
<dbReference type="Proteomes" id="UP000193067">
    <property type="component" value="Unassembled WGS sequence"/>
</dbReference>
<keyword evidence="3" id="KW-1185">Reference proteome</keyword>
<dbReference type="PANTHER" id="PTHR30344">
    <property type="entry name" value="6-PHOSPHOGLUCONOLACTONASE-RELATED"/>
    <property type="match status" value="1"/>
</dbReference>
<proteinExistence type="inferred from homology"/>
<dbReference type="STRING" id="1353009.A0A1Y2I911"/>
<dbReference type="Pfam" id="PF10282">
    <property type="entry name" value="Lactonase"/>
    <property type="match status" value="1"/>
</dbReference>